<proteinExistence type="predicted"/>
<sequence length="63" mass="7208">MSVLNQQIKENYDLLIISAGFEDRTLGSLEKIKGKTTVKNVILNLFHPEEPKLEKKIKKIKIA</sequence>
<dbReference type="GeneID" id="13724448"/>
<gene>
    <name evidence="1" type="ORF">NKOR_08035</name>
</gene>
<evidence type="ECO:0000313" key="1">
    <source>
        <dbReference type="EMBL" id="AFS81468.1"/>
    </source>
</evidence>
<dbReference type="KEGG" id="nkr:NKOR_08035"/>
<dbReference type="Proteomes" id="UP000006101">
    <property type="component" value="Chromosome"/>
</dbReference>
<dbReference type="HOGENOM" id="CLU_2874896_0_0_2"/>
<dbReference type="EMBL" id="CP003842">
    <property type="protein sequence ID" value="AFS81468.1"/>
    <property type="molecule type" value="Genomic_DNA"/>
</dbReference>
<protein>
    <submittedName>
        <fullName evidence="1">Uncharacterized protein</fullName>
    </submittedName>
</protein>
<dbReference type="PATRIC" id="fig|1229908.8.peg.1743"/>
<name>K0B5L7_9ARCH</name>
<keyword evidence="2" id="KW-1185">Reference proteome</keyword>
<dbReference type="AlphaFoldDB" id="K0B5L7"/>
<dbReference type="STRING" id="1229908.NKOR_08035"/>
<dbReference type="RefSeq" id="WP_014963847.1">
    <property type="nucleotide sequence ID" value="NC_018655.1"/>
</dbReference>
<organism evidence="1 2">
    <name type="scientific">Candidatus Nitrosopumilus koreensis AR1</name>
    <dbReference type="NCBI Taxonomy" id="1229908"/>
    <lineage>
        <taxon>Archaea</taxon>
        <taxon>Nitrososphaerota</taxon>
        <taxon>Nitrososphaeria</taxon>
        <taxon>Nitrosopumilales</taxon>
        <taxon>Nitrosopumilaceae</taxon>
        <taxon>Nitrosopumilus</taxon>
    </lineage>
</organism>
<reference evidence="1 2" key="1">
    <citation type="journal article" date="2012" name="J. Bacteriol.">
        <title>Draft Genome Sequence of an Ammonia-Oxidizing Archaeon, "Candidatus Nitrosopumilus koreensis" AR1, from Marine Sediment.</title>
        <authorList>
            <person name="Park S.J."/>
            <person name="Kim J.G."/>
            <person name="Jung M.Y."/>
            <person name="Kim S.J."/>
            <person name="Cha I.T."/>
            <person name="Kwon K."/>
            <person name="Lee J.H."/>
            <person name="Rhee S.K."/>
        </authorList>
    </citation>
    <scope>NUCLEOTIDE SEQUENCE [LARGE SCALE GENOMIC DNA]</scope>
    <source>
        <strain evidence="1 2">AR1</strain>
    </source>
</reference>
<evidence type="ECO:0000313" key="2">
    <source>
        <dbReference type="Proteomes" id="UP000006101"/>
    </source>
</evidence>
<accession>K0B5L7</accession>